<gene>
    <name evidence="1" type="ORF">H9X54_001480</name>
</gene>
<sequence length="297" mass="32090">ELGSKKYQQAKNAAEFWHGLSVSQQQWVYGNENENNFETYRDIIAYINRPENINNNEAKDFARELVNFVTANNNSPEAIQEISSILDLLKDGKVNGQDVLVAPDVAITDMADYLSCFDTSQPAIITLYADQPISGSKIIISPTLNVGHAFISIRQGTKIKTLGFYPISTLGSALPNPLTPDPRDFLSTPGVFGNDENHTFDVSITTTITSTQLSNIITSTIAVAQSNPQYNLGSMNCTDLAILIFNNSNIEVPSCESPGPWSGQTPGTLGEVIRDLVLPTGSTKNTTGGTAPANSNN</sequence>
<organism evidence="1 2">
    <name type="scientific">Flavobacterium macrobrachii</name>
    <dbReference type="NCBI Taxonomy" id="591204"/>
    <lineage>
        <taxon>Bacteria</taxon>
        <taxon>Pseudomonadati</taxon>
        <taxon>Bacteroidota</taxon>
        <taxon>Flavobacteriia</taxon>
        <taxon>Flavobacteriales</taxon>
        <taxon>Flavobacteriaceae</taxon>
        <taxon>Flavobacterium</taxon>
    </lineage>
</organism>
<proteinExistence type="predicted"/>
<dbReference type="Proteomes" id="UP000759529">
    <property type="component" value="Unassembled WGS sequence"/>
</dbReference>
<evidence type="ECO:0000313" key="2">
    <source>
        <dbReference type="Proteomes" id="UP000759529"/>
    </source>
</evidence>
<keyword evidence="2" id="KW-1185">Reference proteome</keyword>
<name>A0ABS2CSM9_9FLAO</name>
<dbReference type="EMBL" id="JACSOD020000346">
    <property type="protein sequence ID" value="MBM6497973.1"/>
    <property type="molecule type" value="Genomic_DNA"/>
</dbReference>
<comment type="caution">
    <text evidence="1">The sequence shown here is derived from an EMBL/GenBank/DDBJ whole genome shotgun (WGS) entry which is preliminary data.</text>
</comment>
<evidence type="ECO:0000313" key="1">
    <source>
        <dbReference type="EMBL" id="MBM6497973.1"/>
    </source>
</evidence>
<protein>
    <submittedName>
        <fullName evidence="1">Uncharacterized protein</fullName>
    </submittedName>
</protein>
<feature type="non-terminal residue" evidence="1">
    <location>
        <position position="1"/>
    </location>
</feature>
<accession>A0ABS2CSM9</accession>
<reference evidence="1 2" key="1">
    <citation type="submission" date="2021-02" db="EMBL/GenBank/DDBJ databases">
        <authorList>
            <person name="Jung H.S."/>
            <person name="Chun B.H."/>
            <person name="Jeon C.O."/>
        </authorList>
    </citation>
    <scope>NUCLEOTIDE SEQUENCE [LARGE SCALE GENOMIC DNA]</scope>
    <source>
        <strain evidence="1 2">LMG 25203</strain>
    </source>
</reference>